<dbReference type="STRING" id="883113.HMPREF9708_00931"/>
<dbReference type="AlphaFoldDB" id="H3NJ92"/>
<dbReference type="Proteomes" id="UP000006190">
    <property type="component" value="Unassembled WGS sequence"/>
</dbReference>
<dbReference type="RefSeq" id="WP_006309066.1">
    <property type="nucleotide sequence ID" value="NZ_JH601133.1"/>
</dbReference>
<dbReference type="EMBL" id="AGEG01000011">
    <property type="protein sequence ID" value="EHR37024.1"/>
    <property type="molecule type" value="Genomic_DNA"/>
</dbReference>
<dbReference type="HOGENOM" id="CLU_2824737_0_0_9"/>
<reference evidence="1 2" key="1">
    <citation type="submission" date="2012-01" db="EMBL/GenBank/DDBJ databases">
        <title>The Genome Sequence of Facklamia languida CCUG 37842.</title>
        <authorList>
            <consortium name="The Broad Institute Genome Sequencing Platform"/>
            <person name="Earl A."/>
            <person name="Ward D."/>
            <person name="Feldgarden M."/>
            <person name="Gevers D."/>
            <person name="Huys G."/>
            <person name="Young S.K."/>
            <person name="Zeng Q."/>
            <person name="Gargeya S."/>
            <person name="Fitzgerald M."/>
            <person name="Haas B."/>
            <person name="Abouelleil A."/>
            <person name="Alvarado L."/>
            <person name="Arachchi H.M."/>
            <person name="Berlin A."/>
            <person name="Chapman S.B."/>
            <person name="Gearin G."/>
            <person name="Goldberg J."/>
            <person name="Griggs A."/>
            <person name="Gujja S."/>
            <person name="Hansen M."/>
            <person name="Heiman D."/>
            <person name="Howarth C."/>
            <person name="Larimer J."/>
            <person name="Lui A."/>
            <person name="MacDonald P.J.P."/>
            <person name="McCowen C."/>
            <person name="Montmayeur A."/>
            <person name="Murphy C."/>
            <person name="Neiman D."/>
            <person name="Pearson M."/>
            <person name="Priest M."/>
            <person name="Roberts A."/>
            <person name="Saif S."/>
            <person name="Shea T."/>
            <person name="Sisk P."/>
            <person name="Stolte C."/>
            <person name="Sykes S."/>
            <person name="Wortman J."/>
            <person name="Nusbaum C."/>
            <person name="Birren B."/>
        </authorList>
    </citation>
    <scope>NUCLEOTIDE SEQUENCE [LARGE SCALE GENOMIC DNA]</scope>
    <source>
        <strain evidence="1 2">CCUG 37842</strain>
    </source>
</reference>
<organism evidence="1 2">
    <name type="scientific">Facklamia languida CCUG 37842</name>
    <dbReference type="NCBI Taxonomy" id="883113"/>
    <lineage>
        <taxon>Bacteria</taxon>
        <taxon>Bacillati</taxon>
        <taxon>Bacillota</taxon>
        <taxon>Bacilli</taxon>
        <taxon>Lactobacillales</taxon>
        <taxon>Aerococcaceae</taxon>
        <taxon>Facklamia</taxon>
    </lineage>
</organism>
<comment type="caution">
    <text evidence="1">The sequence shown here is derived from an EMBL/GenBank/DDBJ whole genome shotgun (WGS) entry which is preliminary data.</text>
</comment>
<keyword evidence="2" id="KW-1185">Reference proteome</keyword>
<gene>
    <name evidence="1" type="ORF">HMPREF9708_00931</name>
</gene>
<accession>H3NJ92</accession>
<evidence type="ECO:0000313" key="2">
    <source>
        <dbReference type="Proteomes" id="UP000006190"/>
    </source>
</evidence>
<evidence type="ECO:0000313" key="1">
    <source>
        <dbReference type="EMBL" id="EHR37024.1"/>
    </source>
</evidence>
<protein>
    <submittedName>
        <fullName evidence="1">Uncharacterized protein</fullName>
    </submittedName>
</protein>
<name>H3NJ92_9LACT</name>
<dbReference type="PATRIC" id="fig|883113.3.peg.926"/>
<sequence>MFRGLNKYKIERILIEKMESDPDLKYYLNDESLIKAINLLIKGIAQVIDENNKELERDFKREIRHY</sequence>
<proteinExistence type="predicted"/>